<dbReference type="GO" id="GO:0006338">
    <property type="term" value="P:chromatin remodeling"/>
    <property type="evidence" value="ECO:0007669"/>
    <property type="project" value="TreeGrafter"/>
</dbReference>
<dbReference type="OrthoDB" id="270417at2759"/>
<reference evidence="12" key="1">
    <citation type="submission" date="2017-02" db="UniProtKB">
        <authorList>
            <consortium name="WormBaseParasite"/>
        </authorList>
    </citation>
    <scope>IDENTIFICATION</scope>
</reference>
<dbReference type="GO" id="GO:0070461">
    <property type="term" value="C:SAGA-type complex"/>
    <property type="evidence" value="ECO:0007669"/>
    <property type="project" value="TreeGrafter"/>
</dbReference>
<dbReference type="InterPro" id="IPR017930">
    <property type="entry name" value="Myb_dom"/>
</dbReference>
<dbReference type="PANTHER" id="PTHR12374:SF63">
    <property type="entry name" value="TRANSCRIPTIONAL ADAPTER 2-BETA"/>
    <property type="match status" value="1"/>
</dbReference>
<dbReference type="GO" id="GO:0006357">
    <property type="term" value="P:regulation of transcription by RNA polymerase II"/>
    <property type="evidence" value="ECO:0007669"/>
    <property type="project" value="TreeGrafter"/>
</dbReference>
<feature type="compositionally biased region" description="Basic and acidic residues" evidence="6">
    <location>
        <begin position="359"/>
        <end position="371"/>
    </location>
</feature>
<keyword evidence="4" id="KW-0862">Zinc</keyword>
<feature type="compositionally biased region" description="Low complexity" evidence="6">
    <location>
        <begin position="412"/>
        <end position="431"/>
    </location>
</feature>
<dbReference type="InterPro" id="IPR001005">
    <property type="entry name" value="SANT/Myb"/>
</dbReference>
<dbReference type="GO" id="GO:0005634">
    <property type="term" value="C:nucleus"/>
    <property type="evidence" value="ECO:0007669"/>
    <property type="project" value="UniProtKB-SubCell"/>
</dbReference>
<dbReference type="InterPro" id="IPR000433">
    <property type="entry name" value="Znf_ZZ"/>
</dbReference>
<feature type="region of interest" description="Disordered" evidence="6">
    <location>
        <begin position="612"/>
        <end position="640"/>
    </location>
</feature>
<name>A0A0M3JU25_ANISI</name>
<dbReference type="SMART" id="SM00717">
    <property type="entry name" value="SANT"/>
    <property type="match status" value="1"/>
</dbReference>
<dbReference type="CDD" id="cd00167">
    <property type="entry name" value="SANT"/>
    <property type="match status" value="1"/>
</dbReference>
<dbReference type="GO" id="GO:0008270">
    <property type="term" value="F:zinc ion binding"/>
    <property type="evidence" value="ECO:0007669"/>
    <property type="project" value="UniProtKB-KW"/>
</dbReference>
<dbReference type="Gene3D" id="1.10.10.60">
    <property type="entry name" value="Homeodomain-like"/>
    <property type="match status" value="1"/>
</dbReference>
<reference evidence="10 11" key="2">
    <citation type="submission" date="2018-11" db="EMBL/GenBank/DDBJ databases">
        <authorList>
            <consortium name="Pathogen Informatics"/>
        </authorList>
    </citation>
    <scope>NUCLEOTIDE SEQUENCE [LARGE SCALE GENOMIC DNA]</scope>
</reference>
<evidence type="ECO:0000256" key="4">
    <source>
        <dbReference type="ARBA" id="ARBA00022833"/>
    </source>
</evidence>
<dbReference type="SUPFAM" id="SSF46689">
    <property type="entry name" value="Homeodomain-like"/>
    <property type="match status" value="1"/>
</dbReference>
<feature type="compositionally biased region" description="Low complexity" evidence="6">
    <location>
        <begin position="332"/>
        <end position="345"/>
    </location>
</feature>
<keyword evidence="2" id="KW-0479">Metal-binding</keyword>
<feature type="domain" description="Myb-like" evidence="8">
    <location>
        <begin position="80"/>
        <end position="125"/>
    </location>
</feature>
<comment type="similarity">
    <text evidence="5">Belongs to the cullin family.</text>
</comment>
<dbReference type="AlphaFoldDB" id="A0A0M3JU25"/>
<dbReference type="Pfam" id="PF00249">
    <property type="entry name" value="Myb_DNA-binding"/>
    <property type="match status" value="1"/>
</dbReference>
<feature type="domain" description="Cullin family profile" evidence="7">
    <location>
        <begin position="452"/>
        <end position="572"/>
    </location>
</feature>
<evidence type="ECO:0000259" key="8">
    <source>
        <dbReference type="PROSITE" id="PS50090"/>
    </source>
</evidence>
<feature type="region of interest" description="Disordered" evidence="6">
    <location>
        <begin position="281"/>
        <end position="432"/>
    </location>
</feature>
<evidence type="ECO:0000256" key="3">
    <source>
        <dbReference type="ARBA" id="ARBA00022771"/>
    </source>
</evidence>
<dbReference type="InterPro" id="IPR055141">
    <property type="entry name" value="TADA2A_B-like_dom"/>
</dbReference>
<protein>
    <submittedName>
        <fullName evidence="12">CULLIN_2 domain-containing protein</fullName>
    </submittedName>
</protein>
<dbReference type="Pfam" id="PF22941">
    <property type="entry name" value="TADA2A-like_3rd"/>
    <property type="match status" value="1"/>
</dbReference>
<evidence type="ECO:0000256" key="1">
    <source>
        <dbReference type="ARBA" id="ARBA00004123"/>
    </source>
</evidence>
<evidence type="ECO:0000259" key="7">
    <source>
        <dbReference type="PROSITE" id="PS50069"/>
    </source>
</evidence>
<feature type="compositionally biased region" description="Basic residues" evidence="6">
    <location>
        <begin position="699"/>
        <end position="724"/>
    </location>
</feature>
<accession>A0A0M3JU25</accession>
<feature type="compositionally biased region" description="Polar residues" evidence="6">
    <location>
        <begin position="346"/>
        <end position="357"/>
    </location>
</feature>
<dbReference type="InterPro" id="IPR009057">
    <property type="entry name" value="Homeodomain-like_sf"/>
</dbReference>
<gene>
    <name evidence="10" type="ORF">ASIM_LOCUS11127</name>
</gene>
<evidence type="ECO:0000256" key="6">
    <source>
        <dbReference type="SAM" id="MobiDB-lite"/>
    </source>
</evidence>
<feature type="compositionally biased region" description="Polar residues" evidence="6">
    <location>
        <begin position="299"/>
        <end position="316"/>
    </location>
</feature>
<dbReference type="GO" id="GO:0003713">
    <property type="term" value="F:transcription coactivator activity"/>
    <property type="evidence" value="ECO:0007669"/>
    <property type="project" value="TreeGrafter"/>
</dbReference>
<feature type="region of interest" description="Disordered" evidence="6">
    <location>
        <begin position="686"/>
        <end position="724"/>
    </location>
</feature>
<proteinExistence type="inferred from homology"/>
<dbReference type="PANTHER" id="PTHR12374">
    <property type="entry name" value="TRANSCRIPTIONAL ADAPTOR 2 ADA2 -RELATED"/>
    <property type="match status" value="1"/>
</dbReference>
<dbReference type="PROSITE" id="PS50090">
    <property type="entry name" value="MYB_LIKE"/>
    <property type="match status" value="1"/>
</dbReference>
<keyword evidence="3" id="KW-0863">Zinc-finger</keyword>
<keyword evidence="11" id="KW-1185">Reference proteome</keyword>
<dbReference type="InterPro" id="IPR016158">
    <property type="entry name" value="Cullin_homology"/>
</dbReference>
<feature type="compositionally biased region" description="Polar residues" evidence="6">
    <location>
        <begin position="612"/>
        <end position="633"/>
    </location>
</feature>
<comment type="subcellular location">
    <subcellularLocation>
        <location evidence="1">Nucleus</location>
    </subcellularLocation>
</comment>
<feature type="domain" description="HTH myb-type" evidence="9">
    <location>
        <begin position="79"/>
        <end position="129"/>
    </location>
</feature>
<evidence type="ECO:0000313" key="11">
    <source>
        <dbReference type="Proteomes" id="UP000267096"/>
    </source>
</evidence>
<evidence type="ECO:0000313" key="10">
    <source>
        <dbReference type="EMBL" id="VDK44393.1"/>
    </source>
</evidence>
<evidence type="ECO:0000313" key="12">
    <source>
        <dbReference type="WBParaSite" id="ASIM_0001156901-mRNA-1"/>
    </source>
</evidence>
<dbReference type="EMBL" id="UYRR01031042">
    <property type="protein sequence ID" value="VDK44393.1"/>
    <property type="molecule type" value="Genomic_DNA"/>
</dbReference>
<dbReference type="PROSITE" id="PS50069">
    <property type="entry name" value="CULLIN_2"/>
    <property type="match status" value="1"/>
</dbReference>
<dbReference type="Pfam" id="PF25299">
    <property type="entry name" value="ZZ_ADA2"/>
    <property type="match status" value="1"/>
</dbReference>
<sequence>MDEELLQLSRCIICEITVGQNEQPYVRCTECSSRDNEVNLCASCFLMGAECGAHKRGHNYQVEDPCGPPVFNAKAGIERPWGWKQDMKLIHTAHKYRLGNWDEIAKCMKTNRTAEEVKNHFDRYFVRGAVGQYASTIVSRPFIDDMTVDECFGRERDPIFVGDDTTNQLGAATYNSSKWQYIREFVSENNVLIDLDEPNWMDTISDKVKRYKERKLQSSLNLLNSSSTSSSCSRALFIDTTPINSSSHHFIDAVIMPKPSITPYPPTPPLSPIRITIHSVDASSDESSELGMANHHSESAASQNQQLNCSAISNGGNKHARTRRCFSSQHPSSAADTSYATSSTSRPLSNIGLQSSGDETDHSTPRNETTKRRVSLPGPSRTKRRVSSSSLSKKEHRGSKQQHQQIKHLNGTSSSSTLTIATTPTTSSSISNKVSAMNGSVCAKSIRISERDQERLLATYTEAYLRMLHAAEMQQQSSRAQKMSRLREDDLQLLAYMPKRDDFEYEYNNEFERLISRLQLSPTAEEDENEQFADDVKISKVLYYNRQMMQRRQRKNMLREFDLINEFFDKIKVVVAVIVLHSFFLLLNNATATRKNPSTTPGGISSCSAQVRLASSQMKRTPTARNEESSANQHHYRDEQKNVLINKVRQVVNKEEFKQLNDVIRKLESSSKRIEQLKDLKARGVKVLKPGQKIDSDHHTRRRKRRGDKYKSSQRKAALRWNRFKRWNKRQQLQSEAATESDT</sequence>
<evidence type="ECO:0000256" key="2">
    <source>
        <dbReference type="ARBA" id="ARBA00022723"/>
    </source>
</evidence>
<organism evidence="12">
    <name type="scientific">Anisakis simplex</name>
    <name type="common">Herring worm</name>
    <dbReference type="NCBI Taxonomy" id="6269"/>
    <lineage>
        <taxon>Eukaryota</taxon>
        <taxon>Metazoa</taxon>
        <taxon>Ecdysozoa</taxon>
        <taxon>Nematoda</taxon>
        <taxon>Chromadorea</taxon>
        <taxon>Rhabditida</taxon>
        <taxon>Spirurina</taxon>
        <taxon>Ascaridomorpha</taxon>
        <taxon>Ascaridoidea</taxon>
        <taxon>Anisakidae</taxon>
        <taxon>Anisakis</taxon>
        <taxon>Anisakis simplex complex</taxon>
    </lineage>
</organism>
<evidence type="ECO:0000259" key="9">
    <source>
        <dbReference type="PROSITE" id="PS51294"/>
    </source>
</evidence>
<evidence type="ECO:0000256" key="5">
    <source>
        <dbReference type="PROSITE-ProRule" id="PRU00330"/>
    </source>
</evidence>
<dbReference type="PROSITE" id="PS51294">
    <property type="entry name" value="HTH_MYB"/>
    <property type="match status" value="1"/>
</dbReference>
<dbReference type="WBParaSite" id="ASIM_0001156901-mRNA-1">
    <property type="protein sequence ID" value="ASIM_0001156901-mRNA-1"/>
    <property type="gene ID" value="ASIM_0001156901"/>
</dbReference>
<dbReference type="GO" id="GO:0003682">
    <property type="term" value="F:chromatin binding"/>
    <property type="evidence" value="ECO:0007669"/>
    <property type="project" value="TreeGrafter"/>
</dbReference>
<dbReference type="Proteomes" id="UP000267096">
    <property type="component" value="Unassembled WGS sequence"/>
</dbReference>